<feature type="domain" description="AAA+ ATPase" evidence="14">
    <location>
        <begin position="161"/>
        <end position="300"/>
    </location>
</feature>
<evidence type="ECO:0000313" key="16">
    <source>
        <dbReference type="EMBL" id="MDW0109212.1"/>
    </source>
</evidence>
<dbReference type="PANTHER" id="PTHR43134:SF3">
    <property type="entry name" value="FLAGELLAR BIOSYNTHESIS PROTEIN FLHF"/>
    <property type="match status" value="1"/>
</dbReference>
<evidence type="ECO:0000256" key="11">
    <source>
        <dbReference type="ARBA" id="ARBA00023225"/>
    </source>
</evidence>
<dbReference type="NCBIfam" id="TIGR03499">
    <property type="entry name" value="FlhF"/>
    <property type="match status" value="1"/>
</dbReference>
<keyword evidence="4" id="KW-0813">Transport</keyword>
<keyword evidence="7" id="KW-1005">Bacterial flagellum biogenesis</keyword>
<keyword evidence="16" id="KW-0969">Cilium</keyword>
<dbReference type="Gene3D" id="3.40.50.300">
    <property type="entry name" value="P-loop containing nucleotide triphosphate hydrolases"/>
    <property type="match status" value="1"/>
</dbReference>
<comment type="subcellular location">
    <subcellularLocation>
        <location evidence="1">Cell membrane</location>
        <topology evidence="1">Peripheral membrane protein</topology>
        <orientation evidence="1">Cytoplasmic side</orientation>
    </subcellularLocation>
</comment>
<keyword evidence="11" id="KW-1006">Bacterial flagellum protein export</keyword>
<sequence length="358" mass="41000">MEQIRQDFGEDSVIISSTIVRSKGFLGLFKKKSVEVIAGYDEPVIVNSQHTSSILNKPQPETKQDEIIHDMKKEMKEMKQYLKNYNEPVPFNRFPEDMQPLLSRLRSQELNPEMIKNIAETIFSRMKSEKNDFTEVEQKKIARDILKEELADLPFGGIHFKKKYVNVLGPTGVGKTTTIAKIAARSLIENKRKVGFVTTDTYRIAAIEQLRTYANLLQAPVEVAYTASDFKEALNTLSNKDIVFIDTAGRNYKDKKFIDDLKQLIDFNLEMESYLVLSTTTKESDMRSIVDQFLEFPISQFIFTKLDETGSIGPVINLLRDYNMGIAYFADGQEVPEDLEEATVEKLLTLLLEEEPHE</sequence>
<evidence type="ECO:0000256" key="6">
    <source>
        <dbReference type="ARBA" id="ARBA00022741"/>
    </source>
</evidence>
<evidence type="ECO:0000256" key="13">
    <source>
        <dbReference type="NCBIfam" id="TIGR03499"/>
    </source>
</evidence>
<evidence type="ECO:0000256" key="8">
    <source>
        <dbReference type="ARBA" id="ARBA00022927"/>
    </source>
</evidence>
<protein>
    <recommendedName>
        <fullName evidence="3 13">Flagellar biosynthesis protein FlhF</fullName>
    </recommendedName>
</protein>
<comment type="function">
    <text evidence="12">Necessary for flagellar biosynthesis. May be involved in translocation of the flagellum.</text>
</comment>
<evidence type="ECO:0000259" key="15">
    <source>
        <dbReference type="SMART" id="SM00962"/>
    </source>
</evidence>
<dbReference type="InterPro" id="IPR003593">
    <property type="entry name" value="AAA+_ATPase"/>
</dbReference>
<evidence type="ECO:0000256" key="5">
    <source>
        <dbReference type="ARBA" id="ARBA00022475"/>
    </source>
</evidence>
<keyword evidence="5" id="KW-1003">Cell membrane</keyword>
<feature type="domain" description="SRP54-type proteins GTP-binding" evidence="15">
    <location>
        <begin position="162"/>
        <end position="353"/>
    </location>
</feature>
<keyword evidence="16" id="KW-0966">Cell projection</keyword>
<keyword evidence="16" id="KW-0282">Flagellum</keyword>
<organism evidence="16 17">
    <name type="scientific">Sporosarcina aquimarina</name>
    <dbReference type="NCBI Taxonomy" id="114975"/>
    <lineage>
        <taxon>Bacteria</taxon>
        <taxon>Bacillati</taxon>
        <taxon>Bacillota</taxon>
        <taxon>Bacilli</taxon>
        <taxon>Bacillales</taxon>
        <taxon>Caryophanaceae</taxon>
        <taxon>Sporosarcina</taxon>
    </lineage>
</organism>
<keyword evidence="17" id="KW-1185">Reference proteome</keyword>
<evidence type="ECO:0000256" key="3">
    <source>
        <dbReference type="ARBA" id="ARBA00014919"/>
    </source>
</evidence>
<dbReference type="Pfam" id="PF00448">
    <property type="entry name" value="SRP54"/>
    <property type="match status" value="1"/>
</dbReference>
<dbReference type="InterPro" id="IPR027417">
    <property type="entry name" value="P-loop_NTPase"/>
</dbReference>
<dbReference type="RefSeq" id="WP_317934643.1">
    <property type="nucleotide sequence ID" value="NZ_JAUBDH010000002.1"/>
</dbReference>
<dbReference type="Gene3D" id="1.20.120.1380">
    <property type="entry name" value="Flagellar FlhF biosynthesis protein, N domain"/>
    <property type="match status" value="1"/>
</dbReference>
<keyword evidence="8" id="KW-0653">Protein transport</keyword>
<evidence type="ECO:0000256" key="2">
    <source>
        <dbReference type="ARBA" id="ARBA00008531"/>
    </source>
</evidence>
<gene>
    <name evidence="16" type="primary">flhF</name>
    <name evidence="16" type="ORF">QT716_03995</name>
</gene>
<proteinExistence type="inferred from homology"/>
<evidence type="ECO:0000256" key="1">
    <source>
        <dbReference type="ARBA" id="ARBA00004413"/>
    </source>
</evidence>
<keyword evidence="9" id="KW-0342">GTP-binding</keyword>
<keyword evidence="10" id="KW-0472">Membrane</keyword>
<evidence type="ECO:0000256" key="9">
    <source>
        <dbReference type="ARBA" id="ARBA00023134"/>
    </source>
</evidence>
<dbReference type="SUPFAM" id="SSF52540">
    <property type="entry name" value="P-loop containing nucleoside triphosphate hydrolases"/>
    <property type="match status" value="1"/>
</dbReference>
<evidence type="ECO:0000256" key="12">
    <source>
        <dbReference type="ARBA" id="ARBA00025337"/>
    </source>
</evidence>
<name>A0ABU4FWX6_9BACL</name>
<dbReference type="EMBL" id="JAUBDH010000002">
    <property type="protein sequence ID" value="MDW0109212.1"/>
    <property type="molecule type" value="Genomic_DNA"/>
</dbReference>
<dbReference type="PANTHER" id="PTHR43134">
    <property type="entry name" value="SIGNAL RECOGNITION PARTICLE RECEPTOR SUBUNIT ALPHA"/>
    <property type="match status" value="1"/>
</dbReference>
<evidence type="ECO:0000256" key="7">
    <source>
        <dbReference type="ARBA" id="ARBA00022795"/>
    </source>
</evidence>
<dbReference type="SMART" id="SM00962">
    <property type="entry name" value="SRP54"/>
    <property type="match status" value="1"/>
</dbReference>
<evidence type="ECO:0000256" key="10">
    <source>
        <dbReference type="ARBA" id="ARBA00023136"/>
    </source>
</evidence>
<comment type="caution">
    <text evidence="16">The sequence shown here is derived from an EMBL/GenBank/DDBJ whole genome shotgun (WGS) entry which is preliminary data.</text>
</comment>
<evidence type="ECO:0000313" key="17">
    <source>
        <dbReference type="Proteomes" id="UP001280629"/>
    </source>
</evidence>
<reference evidence="16 17" key="1">
    <citation type="submission" date="2023-06" db="EMBL/GenBank/DDBJ databases">
        <title>Sporosarcina sp. nov., isolated from Korean traditional fermented seafood 'Jeotgal'.</title>
        <authorList>
            <person name="Yang A.-I."/>
            <person name="Shin N.-R."/>
        </authorList>
    </citation>
    <scope>NUCLEOTIDE SEQUENCE [LARGE SCALE GENOMIC DNA]</scope>
    <source>
        <strain evidence="16 17">KCTC3840</strain>
    </source>
</reference>
<dbReference type="CDD" id="cd17873">
    <property type="entry name" value="FlhF"/>
    <property type="match status" value="1"/>
</dbReference>
<accession>A0ABU4FWX6</accession>
<dbReference type="InterPro" id="IPR000897">
    <property type="entry name" value="SRP54_GTPase_dom"/>
</dbReference>
<evidence type="ECO:0000256" key="4">
    <source>
        <dbReference type="ARBA" id="ARBA00022448"/>
    </source>
</evidence>
<comment type="similarity">
    <text evidence="2">Belongs to the GTP-binding SRP family.</text>
</comment>
<keyword evidence="6" id="KW-0547">Nucleotide-binding</keyword>
<dbReference type="SMART" id="SM00382">
    <property type="entry name" value="AAA"/>
    <property type="match status" value="1"/>
</dbReference>
<dbReference type="InterPro" id="IPR020006">
    <property type="entry name" value="FlhF"/>
</dbReference>
<dbReference type="InterPro" id="IPR047040">
    <property type="entry name" value="FlhF__GTPase_dom"/>
</dbReference>
<dbReference type="Proteomes" id="UP001280629">
    <property type="component" value="Unassembled WGS sequence"/>
</dbReference>
<evidence type="ECO:0000259" key="14">
    <source>
        <dbReference type="SMART" id="SM00382"/>
    </source>
</evidence>